<gene>
    <name evidence="2" type="ORF">L3Y34_011279</name>
    <name evidence="3" type="ORF">L3Y34_011286</name>
</gene>
<protein>
    <submittedName>
        <fullName evidence="2">Uncharacterized protein</fullName>
    </submittedName>
</protein>
<accession>A0AAE9CTT1</accession>
<feature type="compositionally biased region" description="Basic and acidic residues" evidence="1">
    <location>
        <begin position="59"/>
        <end position="73"/>
    </location>
</feature>
<evidence type="ECO:0000313" key="2">
    <source>
        <dbReference type="EMBL" id="ULT81286.1"/>
    </source>
</evidence>
<evidence type="ECO:0000313" key="4">
    <source>
        <dbReference type="Proteomes" id="UP000827892"/>
    </source>
</evidence>
<dbReference type="Proteomes" id="UP000827892">
    <property type="component" value="Chromosome X"/>
</dbReference>
<evidence type="ECO:0000256" key="1">
    <source>
        <dbReference type="SAM" id="MobiDB-lite"/>
    </source>
</evidence>
<dbReference type="EMBL" id="CP090896">
    <property type="protein sequence ID" value="ULT81299.1"/>
    <property type="molecule type" value="Genomic_DNA"/>
</dbReference>
<reference evidence="2 4" key="1">
    <citation type="submission" date="2022-05" db="EMBL/GenBank/DDBJ databases">
        <title>Chromosome-level reference genomes for two strains of Caenorhabditis briggsae: an improved platform for comparative genomics.</title>
        <authorList>
            <person name="Stevens L."/>
            <person name="Andersen E.C."/>
        </authorList>
    </citation>
    <scope>NUCLEOTIDE SEQUENCE [LARGE SCALE GENOMIC DNA]</scope>
    <source>
        <strain evidence="2">QX1410_ONT</strain>
        <tissue evidence="2">Whole-organism</tissue>
    </source>
</reference>
<feature type="region of interest" description="Disordered" evidence="1">
    <location>
        <begin position="57"/>
        <end position="85"/>
    </location>
</feature>
<name>A0AAE9CTT1_CAEBR</name>
<dbReference type="AlphaFoldDB" id="A0AAE9CTT1"/>
<organism evidence="2 4">
    <name type="scientific">Caenorhabditis briggsae</name>
    <dbReference type="NCBI Taxonomy" id="6238"/>
    <lineage>
        <taxon>Eukaryota</taxon>
        <taxon>Metazoa</taxon>
        <taxon>Ecdysozoa</taxon>
        <taxon>Nematoda</taxon>
        <taxon>Chromadorea</taxon>
        <taxon>Rhabditida</taxon>
        <taxon>Rhabditina</taxon>
        <taxon>Rhabditomorpha</taxon>
        <taxon>Rhabditoidea</taxon>
        <taxon>Rhabditidae</taxon>
        <taxon>Peloderinae</taxon>
        <taxon>Caenorhabditis</taxon>
    </lineage>
</organism>
<feature type="compositionally biased region" description="Polar residues" evidence="1">
    <location>
        <begin position="184"/>
        <end position="198"/>
    </location>
</feature>
<feature type="region of interest" description="Disordered" evidence="1">
    <location>
        <begin position="179"/>
        <end position="203"/>
    </location>
</feature>
<dbReference type="EMBL" id="CP090896">
    <property type="protein sequence ID" value="ULT81286.1"/>
    <property type="molecule type" value="Genomic_DNA"/>
</dbReference>
<evidence type="ECO:0000313" key="3">
    <source>
        <dbReference type="EMBL" id="ULT81299.1"/>
    </source>
</evidence>
<sequence length="233" mass="25424">MLRGRSIVSLPLRNAIGPLTMNSPLSYPGYIDVSNRRSNTGHPVAVSSVSQSYLLPEARSAEKRSPQHTDRHNPLSGTKHTPPLDVPGKLEPCGSIVKSQSFLRNNPRRTGPTTIQDLIQPAPPAHVKFVTPKNNSKTKTFELSQAGNRERIDHGFRSEPEGAKIPFLSQALITSLKNEVPTGEPNTTNSLRSTTWPVGSNGALRNAITPARSLPTRLQNRTHPYGLHPTLTS</sequence>
<proteinExistence type="predicted"/>